<evidence type="ECO:0000256" key="4">
    <source>
        <dbReference type="ARBA" id="ARBA00023163"/>
    </source>
</evidence>
<proteinExistence type="inferred from homology"/>
<comment type="caution">
    <text evidence="7">The sequence shown here is derived from an EMBL/GenBank/DDBJ whole genome shotgun (WGS) entry which is preliminary data.</text>
</comment>
<dbReference type="SUPFAM" id="SSF88659">
    <property type="entry name" value="Sigma3 and sigma4 domains of RNA polymerase sigma factors"/>
    <property type="match status" value="1"/>
</dbReference>
<dbReference type="PANTHER" id="PTHR43133:SF46">
    <property type="entry name" value="RNA POLYMERASE SIGMA-70 FACTOR ECF SUBFAMILY"/>
    <property type="match status" value="1"/>
</dbReference>
<dbReference type="InterPro" id="IPR036388">
    <property type="entry name" value="WH-like_DNA-bd_sf"/>
</dbReference>
<dbReference type="Pfam" id="PF04542">
    <property type="entry name" value="Sigma70_r2"/>
    <property type="match status" value="1"/>
</dbReference>
<keyword evidence="4" id="KW-0804">Transcription</keyword>
<dbReference type="InterPro" id="IPR039425">
    <property type="entry name" value="RNA_pol_sigma-70-like"/>
</dbReference>
<dbReference type="NCBIfam" id="TIGR02937">
    <property type="entry name" value="sigma70-ECF"/>
    <property type="match status" value="1"/>
</dbReference>
<evidence type="ECO:0000313" key="8">
    <source>
        <dbReference type="Proteomes" id="UP000271010"/>
    </source>
</evidence>
<evidence type="ECO:0000259" key="5">
    <source>
        <dbReference type="Pfam" id="PF04542"/>
    </source>
</evidence>
<feature type="domain" description="RNA polymerase sigma-70 region 2" evidence="5">
    <location>
        <begin position="43"/>
        <end position="110"/>
    </location>
</feature>
<sequence>MPFSFFYLCITLNFTIMGTPLLTQDQELHSLLKTNESLFMETLFKQYYALLCRTAVRFTKDTEAAEDLVQEVFCKIWQNREVLEISTSYKAYLVRSVTNQALNYLEKQKRLVLAEDTTAFESSLSANTTMELLAGTEMEARIQQALAALPPQCRLIFEMSRFEELTYKEIADTLQLSPKTVENQMGKALKILREHLLLLCLTSSFLLHLSEASQILTLL</sequence>
<dbReference type="InterPro" id="IPR013324">
    <property type="entry name" value="RNA_pol_sigma_r3/r4-like"/>
</dbReference>
<dbReference type="Gene3D" id="1.10.10.10">
    <property type="entry name" value="Winged helix-like DNA-binding domain superfamily/Winged helix DNA-binding domain"/>
    <property type="match status" value="1"/>
</dbReference>
<dbReference type="PANTHER" id="PTHR43133">
    <property type="entry name" value="RNA POLYMERASE ECF-TYPE SIGMA FACTO"/>
    <property type="match status" value="1"/>
</dbReference>
<dbReference type="InterPro" id="IPR013249">
    <property type="entry name" value="RNA_pol_sigma70_r4_t2"/>
</dbReference>
<dbReference type="RefSeq" id="WP_123133918.1">
    <property type="nucleotide sequence ID" value="NZ_JBHMAD010000012.1"/>
</dbReference>
<evidence type="ECO:0000256" key="1">
    <source>
        <dbReference type="ARBA" id="ARBA00010641"/>
    </source>
</evidence>
<dbReference type="OrthoDB" id="1524077at2"/>
<evidence type="ECO:0000313" key="7">
    <source>
        <dbReference type="EMBL" id="RNI27450.1"/>
    </source>
</evidence>
<feature type="domain" description="RNA polymerase sigma factor 70 region 4 type 2" evidence="6">
    <location>
        <begin position="141"/>
        <end position="191"/>
    </location>
</feature>
<dbReference type="GO" id="GO:0016987">
    <property type="term" value="F:sigma factor activity"/>
    <property type="evidence" value="ECO:0007669"/>
    <property type="project" value="UniProtKB-KW"/>
</dbReference>
<dbReference type="EMBL" id="RJJE01000017">
    <property type="protein sequence ID" value="RNI27450.1"/>
    <property type="molecule type" value="Genomic_DNA"/>
</dbReference>
<gene>
    <name evidence="7" type="ORF">EFA69_15065</name>
</gene>
<dbReference type="Proteomes" id="UP000271010">
    <property type="component" value="Unassembled WGS sequence"/>
</dbReference>
<dbReference type="Pfam" id="PF08281">
    <property type="entry name" value="Sigma70_r4_2"/>
    <property type="match status" value="1"/>
</dbReference>
<accession>A0A3M9MPJ7</accession>
<name>A0A3M9MPJ7_9BACT</name>
<keyword evidence="3" id="KW-0731">Sigma factor</keyword>
<evidence type="ECO:0000259" key="6">
    <source>
        <dbReference type="Pfam" id="PF08281"/>
    </source>
</evidence>
<keyword evidence="2" id="KW-0805">Transcription regulation</keyword>
<dbReference type="AlphaFoldDB" id="A0A3M9MPJ7"/>
<evidence type="ECO:0000256" key="2">
    <source>
        <dbReference type="ARBA" id="ARBA00023015"/>
    </source>
</evidence>
<dbReference type="NCBIfam" id="TIGR02985">
    <property type="entry name" value="Sig70_bacteroi1"/>
    <property type="match status" value="1"/>
</dbReference>
<dbReference type="InterPro" id="IPR007627">
    <property type="entry name" value="RNA_pol_sigma70_r2"/>
</dbReference>
<organism evidence="7 8">
    <name type="scientific">Rufibacter immobilis</name>
    <dbReference type="NCBI Taxonomy" id="1348778"/>
    <lineage>
        <taxon>Bacteria</taxon>
        <taxon>Pseudomonadati</taxon>
        <taxon>Bacteroidota</taxon>
        <taxon>Cytophagia</taxon>
        <taxon>Cytophagales</taxon>
        <taxon>Hymenobacteraceae</taxon>
        <taxon>Rufibacter</taxon>
    </lineage>
</organism>
<dbReference type="InterPro" id="IPR013325">
    <property type="entry name" value="RNA_pol_sigma_r2"/>
</dbReference>
<dbReference type="CDD" id="cd06171">
    <property type="entry name" value="Sigma70_r4"/>
    <property type="match status" value="1"/>
</dbReference>
<keyword evidence="8" id="KW-1185">Reference proteome</keyword>
<dbReference type="GO" id="GO:0006352">
    <property type="term" value="P:DNA-templated transcription initiation"/>
    <property type="evidence" value="ECO:0007669"/>
    <property type="project" value="InterPro"/>
</dbReference>
<comment type="similarity">
    <text evidence="1">Belongs to the sigma-70 factor family. ECF subfamily.</text>
</comment>
<dbReference type="InterPro" id="IPR014284">
    <property type="entry name" value="RNA_pol_sigma-70_dom"/>
</dbReference>
<evidence type="ECO:0000256" key="3">
    <source>
        <dbReference type="ARBA" id="ARBA00023082"/>
    </source>
</evidence>
<dbReference type="GO" id="GO:0003677">
    <property type="term" value="F:DNA binding"/>
    <property type="evidence" value="ECO:0007669"/>
    <property type="project" value="InterPro"/>
</dbReference>
<dbReference type="Gene3D" id="1.10.1740.10">
    <property type="match status" value="1"/>
</dbReference>
<reference evidence="7 8" key="1">
    <citation type="submission" date="2018-11" db="EMBL/GenBank/DDBJ databases">
        <title>Rufibacter latericius sp. nov., isolated from water in Baiyang Lake.</title>
        <authorList>
            <person name="Yang Y."/>
        </authorList>
    </citation>
    <scope>NUCLEOTIDE SEQUENCE [LARGE SCALE GENOMIC DNA]</scope>
    <source>
        <strain evidence="7 8">MCC P1</strain>
    </source>
</reference>
<dbReference type="SUPFAM" id="SSF88946">
    <property type="entry name" value="Sigma2 domain of RNA polymerase sigma factors"/>
    <property type="match status" value="1"/>
</dbReference>
<dbReference type="InterPro" id="IPR014327">
    <property type="entry name" value="RNA_pol_sigma70_bacteroid"/>
</dbReference>
<protein>
    <submittedName>
        <fullName evidence="7">RNA polymerase sigma-70 factor</fullName>
    </submittedName>
</protein>